<dbReference type="PANTHER" id="PTHR47572:SF5">
    <property type="entry name" value="BLR2277 PROTEIN"/>
    <property type="match status" value="1"/>
</dbReference>
<dbReference type="PANTHER" id="PTHR47572">
    <property type="entry name" value="LIPOPROTEIN-RELATED"/>
    <property type="match status" value="1"/>
</dbReference>
<evidence type="ECO:0000313" key="3">
    <source>
        <dbReference type="EMBL" id="CAB4809218.1"/>
    </source>
</evidence>
<dbReference type="InterPro" id="IPR011042">
    <property type="entry name" value="6-blade_b-propeller_TolB-like"/>
</dbReference>
<dbReference type="Pfam" id="PF08450">
    <property type="entry name" value="SGL"/>
    <property type="match status" value="1"/>
</dbReference>
<gene>
    <name evidence="2" type="ORF">UFOPK2288_01162</name>
    <name evidence="3" type="ORF">UFOPK3056_00937</name>
</gene>
<dbReference type="AlphaFoldDB" id="A0A6J6MLE3"/>
<feature type="domain" description="SMP-30/Gluconolactonase/LRE-like region" evidence="1">
    <location>
        <begin position="15"/>
        <end position="252"/>
    </location>
</feature>
<proteinExistence type="predicted"/>
<sequence length="292" mass="31546">MKFPVETLGSGLGHPEGPDVLPDGRIVMVETYTSKIIAWSPERGIHDYAICGGGPNACMLGSDGAVYITQNGGTVGAWKADVMSVPSIQKAWPDGRVEFAVKEVAGYKLQAPNDLTFGPDGRLFFTDPGDYYPDNRGMGRIFAVNPDGSGELLDEIPASYPNGIVAEKDGSIIWVESYDRGVYRIRPGGKSEQIAQLPEKHVPDGLKIDEKGNLWITAFMGGGVDILRPDGSYVDFLETGGVPLNCVFYDEDLIITDFGDITAVTAEAPMDGRLWRIPVGVRGMKLFRGKIG</sequence>
<protein>
    <submittedName>
        <fullName evidence="2">Unannotated protein</fullName>
    </submittedName>
</protein>
<accession>A0A6J6MLE3</accession>
<name>A0A6J6MLE3_9ZZZZ</name>
<evidence type="ECO:0000259" key="1">
    <source>
        <dbReference type="Pfam" id="PF08450"/>
    </source>
</evidence>
<dbReference type="EMBL" id="CAFAAR010000107">
    <property type="protein sequence ID" value="CAB4809218.1"/>
    <property type="molecule type" value="Genomic_DNA"/>
</dbReference>
<dbReference type="InterPro" id="IPR013658">
    <property type="entry name" value="SGL"/>
</dbReference>
<dbReference type="SUPFAM" id="SSF63829">
    <property type="entry name" value="Calcium-dependent phosphotriesterase"/>
    <property type="match status" value="1"/>
</dbReference>
<evidence type="ECO:0000313" key="2">
    <source>
        <dbReference type="EMBL" id="CAB4673495.1"/>
    </source>
</evidence>
<organism evidence="2">
    <name type="scientific">freshwater metagenome</name>
    <dbReference type="NCBI Taxonomy" id="449393"/>
    <lineage>
        <taxon>unclassified sequences</taxon>
        <taxon>metagenomes</taxon>
        <taxon>ecological metagenomes</taxon>
    </lineage>
</organism>
<dbReference type="EMBL" id="CAEZWS010000091">
    <property type="protein sequence ID" value="CAB4673495.1"/>
    <property type="molecule type" value="Genomic_DNA"/>
</dbReference>
<dbReference type="Gene3D" id="2.120.10.30">
    <property type="entry name" value="TolB, C-terminal domain"/>
    <property type="match status" value="1"/>
</dbReference>
<reference evidence="2" key="1">
    <citation type="submission" date="2020-05" db="EMBL/GenBank/DDBJ databases">
        <authorList>
            <person name="Chiriac C."/>
            <person name="Salcher M."/>
            <person name="Ghai R."/>
            <person name="Kavagutti S V."/>
        </authorList>
    </citation>
    <scope>NUCLEOTIDE SEQUENCE</scope>
</reference>
<dbReference type="InterPro" id="IPR051262">
    <property type="entry name" value="SMP-30/CGR1_Lactonase"/>
</dbReference>